<evidence type="ECO:0000256" key="1">
    <source>
        <dbReference type="SAM" id="Phobius"/>
    </source>
</evidence>
<keyword evidence="1" id="KW-1133">Transmembrane helix</keyword>
<reference evidence="2 3" key="1">
    <citation type="submission" date="2024-09" db="EMBL/GenBank/DDBJ databases">
        <authorList>
            <person name="Sun Q."/>
            <person name="Mori K."/>
        </authorList>
    </citation>
    <scope>NUCLEOTIDE SEQUENCE [LARGE SCALE GENOMIC DNA]</scope>
    <source>
        <strain evidence="2 3">JCM 3323</strain>
    </source>
</reference>
<keyword evidence="3" id="KW-1185">Reference proteome</keyword>
<dbReference type="RefSeq" id="WP_346124657.1">
    <property type="nucleotide sequence ID" value="NZ_BAAAXC010000015.1"/>
</dbReference>
<keyword evidence="1" id="KW-0472">Membrane</keyword>
<sequence>MINASVLTEAAVLAEVNKGIGVLIAVVGAIITAPAGWRELLTSSTNWARTQANRILNLPPQTINLSGSGSSESFGNAVLTNRPPPLNADQPLADQVAMVHAYVRSVESRLNQVTTRLAEDKSARDKQLADLTTSLETGLGQLDERISEQERQAGRIDARGLPVIAAGVVLSGIPEWLAALPLHLGWILPFAGFGLMVRALGFFRSPSA</sequence>
<evidence type="ECO:0008006" key="4">
    <source>
        <dbReference type="Google" id="ProtNLM"/>
    </source>
</evidence>
<accession>A0ABV5Q4N9</accession>
<dbReference type="Proteomes" id="UP001589646">
    <property type="component" value="Unassembled WGS sequence"/>
</dbReference>
<organism evidence="2 3">
    <name type="scientific">Nonomuraea roseola</name>
    <dbReference type="NCBI Taxonomy" id="46179"/>
    <lineage>
        <taxon>Bacteria</taxon>
        <taxon>Bacillati</taxon>
        <taxon>Actinomycetota</taxon>
        <taxon>Actinomycetes</taxon>
        <taxon>Streptosporangiales</taxon>
        <taxon>Streptosporangiaceae</taxon>
        <taxon>Nonomuraea</taxon>
    </lineage>
</organism>
<proteinExistence type="predicted"/>
<name>A0ABV5Q4N9_9ACTN</name>
<feature type="transmembrane region" description="Helical" evidence="1">
    <location>
        <begin position="160"/>
        <end position="178"/>
    </location>
</feature>
<protein>
    <recommendedName>
        <fullName evidence="4">DUF4349 domain-containing protein</fullName>
    </recommendedName>
</protein>
<feature type="transmembrane region" description="Helical" evidence="1">
    <location>
        <begin position="184"/>
        <end position="203"/>
    </location>
</feature>
<evidence type="ECO:0000313" key="2">
    <source>
        <dbReference type="EMBL" id="MFB9530415.1"/>
    </source>
</evidence>
<dbReference type="EMBL" id="JBHMCE010000008">
    <property type="protein sequence ID" value="MFB9530415.1"/>
    <property type="molecule type" value="Genomic_DNA"/>
</dbReference>
<evidence type="ECO:0000313" key="3">
    <source>
        <dbReference type="Proteomes" id="UP001589646"/>
    </source>
</evidence>
<gene>
    <name evidence="2" type="ORF">ACFFRN_27785</name>
</gene>
<keyword evidence="1" id="KW-0812">Transmembrane</keyword>
<feature type="transmembrane region" description="Helical" evidence="1">
    <location>
        <begin position="20"/>
        <end position="37"/>
    </location>
</feature>
<comment type="caution">
    <text evidence="2">The sequence shown here is derived from an EMBL/GenBank/DDBJ whole genome shotgun (WGS) entry which is preliminary data.</text>
</comment>